<proteinExistence type="predicted"/>
<evidence type="ECO:0000313" key="2">
    <source>
        <dbReference type="EMBL" id="PSN73516.1"/>
    </source>
</evidence>
<sequence>MDSQPFFLRLPREIRDMIYKFYVSEEDRYLFNLQSSKFAIRSTLSYIDLSLMYTCAQVANKMKGIALSQNVVVFSTFYSKAYRSFAGEHNFTIRHIDYAKTVFIERRAPILSNILEGEYPQLSPLLEYLKQQKLGERWPAKRLPGALSPRWAIPPLVYLDFIDRYVELGELAGSAFDETWKNDAAIPECHARGLIMYCQENPLLRINRRIDLWRNALIATTFLLGEIMNPFFVPQRLHWEKLPASWISKVLGTWIHEAVALPSLGMPKGCFSLVFNGDPAPKEASEIFTDILQRDFAWQSAYENVSQRSLHPTTWLNVRSHICYIYEGFPEEMKRIANNNSIVRCNFHVGLPQDVKEIMNRNKYFSYEEWANSWGESRRDRYLDAPSCLPSWHEMLKEHHVFRLNWRMFTFLVIWACCFSFSILYFVRCIATRSGMLGS</sequence>
<dbReference type="EMBL" id="KZ678129">
    <property type="protein sequence ID" value="PSN73516.1"/>
    <property type="molecule type" value="Genomic_DNA"/>
</dbReference>
<keyword evidence="1" id="KW-1133">Transmembrane helix</keyword>
<keyword evidence="1" id="KW-0812">Transmembrane</keyword>
<name>A0A2T2P7I7_CORCC</name>
<evidence type="ECO:0000313" key="3">
    <source>
        <dbReference type="Proteomes" id="UP000240883"/>
    </source>
</evidence>
<dbReference type="Proteomes" id="UP000240883">
    <property type="component" value="Unassembled WGS sequence"/>
</dbReference>
<reference evidence="2 3" key="1">
    <citation type="journal article" date="2018" name="Front. Microbiol.">
        <title>Genome-Wide Analysis of Corynespora cassiicola Leaf Fall Disease Putative Effectors.</title>
        <authorList>
            <person name="Lopez D."/>
            <person name="Ribeiro S."/>
            <person name="Label P."/>
            <person name="Fumanal B."/>
            <person name="Venisse J.S."/>
            <person name="Kohler A."/>
            <person name="de Oliveira R.R."/>
            <person name="Labutti K."/>
            <person name="Lipzen A."/>
            <person name="Lail K."/>
            <person name="Bauer D."/>
            <person name="Ohm R.A."/>
            <person name="Barry K.W."/>
            <person name="Spatafora J."/>
            <person name="Grigoriev I.V."/>
            <person name="Martin F.M."/>
            <person name="Pujade-Renaud V."/>
        </authorList>
    </citation>
    <scope>NUCLEOTIDE SEQUENCE [LARGE SCALE GENOMIC DNA]</scope>
    <source>
        <strain evidence="2 3">Philippines</strain>
    </source>
</reference>
<keyword evidence="1" id="KW-0472">Membrane</keyword>
<dbReference type="AlphaFoldDB" id="A0A2T2P7I7"/>
<dbReference type="OrthoDB" id="5062850at2759"/>
<gene>
    <name evidence="2" type="ORF">BS50DRAFT_654031</name>
</gene>
<organism evidence="2 3">
    <name type="scientific">Corynespora cassiicola Philippines</name>
    <dbReference type="NCBI Taxonomy" id="1448308"/>
    <lineage>
        <taxon>Eukaryota</taxon>
        <taxon>Fungi</taxon>
        <taxon>Dikarya</taxon>
        <taxon>Ascomycota</taxon>
        <taxon>Pezizomycotina</taxon>
        <taxon>Dothideomycetes</taxon>
        <taxon>Pleosporomycetidae</taxon>
        <taxon>Pleosporales</taxon>
        <taxon>Corynesporascaceae</taxon>
        <taxon>Corynespora</taxon>
    </lineage>
</organism>
<evidence type="ECO:0000256" key="1">
    <source>
        <dbReference type="SAM" id="Phobius"/>
    </source>
</evidence>
<protein>
    <submittedName>
        <fullName evidence="2">Uncharacterized protein</fullName>
    </submittedName>
</protein>
<feature type="transmembrane region" description="Helical" evidence="1">
    <location>
        <begin position="406"/>
        <end position="427"/>
    </location>
</feature>
<accession>A0A2T2P7I7</accession>
<keyword evidence="3" id="KW-1185">Reference proteome</keyword>